<keyword evidence="5" id="KW-1185">Reference proteome</keyword>
<dbReference type="Pfam" id="PF14392">
    <property type="entry name" value="zf-CCHC_4"/>
    <property type="match status" value="1"/>
</dbReference>
<dbReference type="InterPro" id="IPR025558">
    <property type="entry name" value="DUF4283"/>
</dbReference>
<protein>
    <recommendedName>
        <fullName evidence="3">CCHC-type domain-containing protein</fullName>
    </recommendedName>
</protein>
<dbReference type="Proteomes" id="UP001154282">
    <property type="component" value="Unassembled WGS sequence"/>
</dbReference>
<name>A0AAV0RGT8_9ROSI</name>
<gene>
    <name evidence="4" type="ORF">LITE_LOCUS47911</name>
</gene>
<reference evidence="4" key="1">
    <citation type="submission" date="2022-08" db="EMBL/GenBank/DDBJ databases">
        <authorList>
            <person name="Gutierrez-Valencia J."/>
        </authorList>
    </citation>
    <scope>NUCLEOTIDE SEQUENCE</scope>
</reference>
<dbReference type="Pfam" id="PF14111">
    <property type="entry name" value="DUF4283"/>
    <property type="match status" value="1"/>
</dbReference>
<dbReference type="GO" id="GO:0008270">
    <property type="term" value="F:zinc ion binding"/>
    <property type="evidence" value="ECO:0007669"/>
    <property type="project" value="UniProtKB-KW"/>
</dbReference>
<comment type="caution">
    <text evidence="4">The sequence shown here is derived from an EMBL/GenBank/DDBJ whole genome shotgun (WGS) entry which is preliminary data.</text>
</comment>
<feature type="compositionally biased region" description="Polar residues" evidence="2">
    <location>
        <begin position="539"/>
        <end position="551"/>
    </location>
</feature>
<feature type="compositionally biased region" description="Polar residues" evidence="2">
    <location>
        <begin position="509"/>
        <end position="522"/>
    </location>
</feature>
<evidence type="ECO:0000256" key="1">
    <source>
        <dbReference type="PROSITE-ProRule" id="PRU00047"/>
    </source>
</evidence>
<feature type="region of interest" description="Disordered" evidence="2">
    <location>
        <begin position="325"/>
        <end position="415"/>
    </location>
</feature>
<evidence type="ECO:0000313" key="4">
    <source>
        <dbReference type="EMBL" id="CAI0556281.1"/>
    </source>
</evidence>
<sequence>MLSETSLSDKAPAQPFSQTGRPPDTGQQQPSSFPSPLANPAAFPVLNYRAALAGHSQEAKTRANQWTFVGEQDLVTGSFDGEPELKISEAFKERLCVPWKKTLVVRLLGRSVSYTYLCAQLRWKWRPTGSLDLLDLNNDTFLATFSNDQDYLNALTGGPWEILDHYLVVHQWSPAFRTSDKPHRSVVAWIQLPELPAHFYHREVLFALGNLLGRTVKLDYHTENLLRGKFARIAVELDMTKPLATRIRLDGQWQPVVYENLPHICYDCGRIGHTEEACPKKSTAMVPVSTGETQTHMVIPPASPTPETHAGYGPWMQVVKKNRKVNKKGNSNPDDLERNQNSNSAKGGNQGRRPHSKNSSHKAESKVRPNGQERKGKSVMVQDQKKESKAQQKGKVKEAGKASSSEGPKDSTSLEWRAVGPLKDASGSMAQTINQTVDKSALMGQIIASPKTDLEVDSGRQLPLISSPNRLEKVNNENSDPNLGTVSVRQHYSKKNRVLSPSKEHLSKLAQQNTMKNSLGNKNSKRSSTKNGKAANFGITPQSIEEFITQTRQKEEEFQKLAMGTSSDTPMREGIDQGSLEMENAGMEPHSSSSLAG</sequence>
<feature type="compositionally biased region" description="Polar residues" evidence="2">
    <location>
        <begin position="15"/>
        <end position="34"/>
    </location>
</feature>
<dbReference type="AlphaFoldDB" id="A0AAV0RGT8"/>
<dbReference type="PANTHER" id="PTHR31286:SF99">
    <property type="entry name" value="DUF4283 DOMAIN-CONTAINING PROTEIN"/>
    <property type="match status" value="1"/>
</dbReference>
<dbReference type="InterPro" id="IPR040256">
    <property type="entry name" value="At4g02000-like"/>
</dbReference>
<keyword evidence="1" id="KW-0479">Metal-binding</keyword>
<feature type="compositionally biased region" description="Polar residues" evidence="2">
    <location>
        <begin position="402"/>
        <end position="414"/>
    </location>
</feature>
<feature type="region of interest" description="Disordered" evidence="2">
    <location>
        <begin position="501"/>
        <end position="597"/>
    </location>
</feature>
<dbReference type="InterPro" id="IPR025836">
    <property type="entry name" value="Zn_knuckle_CX2CX4HX4C"/>
</dbReference>
<evidence type="ECO:0000313" key="5">
    <source>
        <dbReference type="Proteomes" id="UP001154282"/>
    </source>
</evidence>
<feature type="region of interest" description="Disordered" evidence="2">
    <location>
        <begin position="1"/>
        <end position="36"/>
    </location>
</feature>
<dbReference type="PANTHER" id="PTHR31286">
    <property type="entry name" value="GLYCINE-RICH CELL WALL STRUCTURAL PROTEIN 1.8-LIKE"/>
    <property type="match status" value="1"/>
</dbReference>
<dbReference type="GO" id="GO:0003676">
    <property type="term" value="F:nucleic acid binding"/>
    <property type="evidence" value="ECO:0007669"/>
    <property type="project" value="InterPro"/>
</dbReference>
<dbReference type="InterPro" id="IPR001878">
    <property type="entry name" value="Znf_CCHC"/>
</dbReference>
<evidence type="ECO:0000259" key="3">
    <source>
        <dbReference type="PROSITE" id="PS50158"/>
    </source>
</evidence>
<feature type="compositionally biased region" description="Basic and acidic residues" evidence="2">
    <location>
        <begin position="361"/>
        <end position="376"/>
    </location>
</feature>
<feature type="compositionally biased region" description="Basic and acidic residues" evidence="2">
    <location>
        <begin position="383"/>
        <end position="400"/>
    </location>
</feature>
<keyword evidence="1" id="KW-0862">Zinc</keyword>
<evidence type="ECO:0000256" key="2">
    <source>
        <dbReference type="SAM" id="MobiDB-lite"/>
    </source>
</evidence>
<proteinExistence type="predicted"/>
<feature type="domain" description="CCHC-type" evidence="3">
    <location>
        <begin position="265"/>
        <end position="280"/>
    </location>
</feature>
<accession>A0AAV0RGT8</accession>
<dbReference type="PROSITE" id="PS50158">
    <property type="entry name" value="ZF_CCHC"/>
    <property type="match status" value="1"/>
</dbReference>
<keyword evidence="1" id="KW-0863">Zinc-finger</keyword>
<organism evidence="4 5">
    <name type="scientific">Linum tenue</name>
    <dbReference type="NCBI Taxonomy" id="586396"/>
    <lineage>
        <taxon>Eukaryota</taxon>
        <taxon>Viridiplantae</taxon>
        <taxon>Streptophyta</taxon>
        <taxon>Embryophyta</taxon>
        <taxon>Tracheophyta</taxon>
        <taxon>Spermatophyta</taxon>
        <taxon>Magnoliopsida</taxon>
        <taxon>eudicotyledons</taxon>
        <taxon>Gunneridae</taxon>
        <taxon>Pentapetalae</taxon>
        <taxon>rosids</taxon>
        <taxon>fabids</taxon>
        <taxon>Malpighiales</taxon>
        <taxon>Linaceae</taxon>
        <taxon>Linum</taxon>
    </lineage>
</organism>
<dbReference type="EMBL" id="CAMGYJ010000010">
    <property type="protein sequence ID" value="CAI0556281.1"/>
    <property type="molecule type" value="Genomic_DNA"/>
</dbReference>